<dbReference type="InterPro" id="IPR036770">
    <property type="entry name" value="Ankyrin_rpt-contain_sf"/>
</dbReference>
<dbReference type="InterPro" id="IPR002110">
    <property type="entry name" value="Ankyrin_rpt"/>
</dbReference>
<feature type="repeat" description="ANK" evidence="5">
    <location>
        <begin position="386"/>
        <end position="421"/>
    </location>
</feature>
<dbReference type="PRINTS" id="PR01415">
    <property type="entry name" value="ANKYRIN"/>
</dbReference>
<dbReference type="SMART" id="SM00248">
    <property type="entry name" value="ANK"/>
    <property type="match status" value="2"/>
</dbReference>
<gene>
    <name evidence="9" type="ORF">B0T17DRAFT_69023</name>
</gene>
<dbReference type="SUPFAM" id="SSF48403">
    <property type="entry name" value="Ankyrin repeat"/>
    <property type="match status" value="1"/>
</dbReference>
<evidence type="ECO:0000256" key="6">
    <source>
        <dbReference type="SAM" id="MobiDB-lite"/>
    </source>
</evidence>
<evidence type="ECO:0000256" key="1">
    <source>
        <dbReference type="ARBA" id="ARBA00004141"/>
    </source>
</evidence>
<dbReference type="Pfam" id="PF01544">
    <property type="entry name" value="CorA"/>
    <property type="match status" value="1"/>
</dbReference>
<dbReference type="PANTHER" id="PTHR47685">
    <property type="entry name" value="MAGNESIUM TRANSPORT PROTEIN CORA"/>
    <property type="match status" value="1"/>
</dbReference>
<keyword evidence="4 7" id="KW-0472">Membrane</keyword>
<evidence type="ECO:0000256" key="4">
    <source>
        <dbReference type="ARBA" id="ARBA00023136"/>
    </source>
</evidence>
<sequence length="1218" mass="139853">MATRTSISKAPPAPSDDFKRYIRVVALFDAADADKNKHIDASETATPEFKYDKLAVDIFVINSGLPRSVFGYEKQSALPNGPSGPQETSRFGSSKPLPRTQSRRHTWLTDEDMIPSHITVGRIVHFDLDLKRLHSDAQKGTFSDDLMSIASVVGQQLMDIREKFGSRPMVFIGHGYGTVLIERLLSPDLATKYPKLKDFAVNLQDSIAAICLFAAPYSISPLLEWSARVLRVGRDSRLFGSVQIPVSPELWKGFRRQMAASGISTLIFREKESENEGEKEKGRLKAKERERESEKEKEKQIAEKDIEQDAKGAEDLILDEVEETEHSIDDIAMMSGPRDKKFVLVVDALTKAIHCHQFLAAAKQDDKEKVVHLVSQNVDVNLPNVEGQRPLHLAILYGKHDVYAIVKELLEAGADPNLKGGKNNKTPREIAESLLKEAHSDTMMMVRDLLENPPPVSPLRLMRRLIKEDNPSTEALNACRKTVMVVREMFQKGSYIPYYTNVEQLIYKTSGDEKQVHQGAESSELKTSLDDYFKKQADMHAKRNGSSLDDPVCRWYHVPMNNMAWIHDLFASLNYHVWPWPRGYREFTFPYSRAVYPQVARLKPLDENAVIDESKAWAIMMPYISYEEYGRQAALNKLVRQLTSVSHPPYSLWAKWGRHYRRRQSKGRHRQLFWRLAGLSAHNMSSRNVKETMPSLRRHRVKSSSIKGGIVGATKAYLNYKHTKGYVRNLPLHPRRTLDQSYYYMLRDTTFRDRTQVVSRWFNKSARNSNLFRHSMSDEHSRHNILMVDQLWLWVFCQKGQPDTVISSFPIREGAERHLYDDLQQQILQDEGRDPLHTTSDLVKQIMAACCRTLSPNQASESVNFYQSFESSIAHVEETSSRLFQEFRLLSMALSGLEEDHPQYQKQRRILLGELLDTMSKETASLTEVKDIIDEIKIIQTTLEEQTDVIESDDMRKFEEDLYDTDKPGIITTEWHPSAKARDTIRRTNKSFKAMMNRAEAVEKSIDHLLDLKQKQANLWEARTSREAADENAIQGNTLLVFTIVTIIFLPLSFMSSFFAISVDKFPKDADGDTNWPLSYVCALVFGISFAVSIPFILIALLFETLRNVWLQIRHFWMKVLVLPIIHLLSRVPFLYNIGHRWWKGLESSAQKHHPNNKSRIKKLLERDRDDLDAEMPDKDTILHVMFGKQLRRYDRAAKLDGSSEDTSDDSETDSELD</sequence>
<feature type="transmembrane region" description="Helical" evidence="7">
    <location>
        <begin position="1039"/>
        <end position="1061"/>
    </location>
</feature>
<dbReference type="InterPro" id="IPR045863">
    <property type="entry name" value="CorA_TM1_TM2"/>
</dbReference>
<feature type="compositionally biased region" description="Polar residues" evidence="6">
    <location>
        <begin position="83"/>
        <end position="92"/>
    </location>
</feature>
<evidence type="ECO:0000256" key="5">
    <source>
        <dbReference type="PROSITE-ProRule" id="PRU00023"/>
    </source>
</evidence>
<dbReference type="Proteomes" id="UP001174934">
    <property type="component" value="Unassembled WGS sequence"/>
</dbReference>
<evidence type="ECO:0000259" key="8">
    <source>
        <dbReference type="PROSITE" id="PS01179"/>
    </source>
</evidence>
<dbReference type="Pfam" id="PF12796">
    <property type="entry name" value="Ank_2"/>
    <property type="match status" value="1"/>
</dbReference>
<comment type="caution">
    <text evidence="9">The sequence shown here is derived from an EMBL/GenBank/DDBJ whole genome shotgun (WGS) entry which is preliminary data.</text>
</comment>
<dbReference type="Gene3D" id="1.25.40.20">
    <property type="entry name" value="Ankyrin repeat-containing domain"/>
    <property type="match status" value="1"/>
</dbReference>
<evidence type="ECO:0000256" key="3">
    <source>
        <dbReference type="ARBA" id="ARBA00022989"/>
    </source>
</evidence>
<feature type="compositionally biased region" description="Acidic residues" evidence="6">
    <location>
        <begin position="1203"/>
        <end position="1218"/>
    </location>
</feature>
<keyword evidence="5" id="KW-0040">ANK repeat</keyword>
<protein>
    <recommendedName>
        <fullName evidence="8">PID domain-containing protein</fullName>
    </recommendedName>
</protein>
<dbReference type="GO" id="GO:0016020">
    <property type="term" value="C:membrane"/>
    <property type="evidence" value="ECO:0007669"/>
    <property type="project" value="UniProtKB-SubCell"/>
</dbReference>
<dbReference type="PANTHER" id="PTHR47685:SF1">
    <property type="entry name" value="MAGNESIUM TRANSPORT PROTEIN CORA"/>
    <property type="match status" value="1"/>
</dbReference>
<dbReference type="PROSITE" id="PS50088">
    <property type="entry name" value="ANK_REPEAT"/>
    <property type="match status" value="1"/>
</dbReference>
<organism evidence="9 10">
    <name type="scientific">Bombardia bombarda</name>
    <dbReference type="NCBI Taxonomy" id="252184"/>
    <lineage>
        <taxon>Eukaryota</taxon>
        <taxon>Fungi</taxon>
        <taxon>Dikarya</taxon>
        <taxon>Ascomycota</taxon>
        <taxon>Pezizomycotina</taxon>
        <taxon>Sordariomycetes</taxon>
        <taxon>Sordariomycetidae</taxon>
        <taxon>Sordariales</taxon>
        <taxon>Lasiosphaeriaceae</taxon>
        <taxon>Bombardia</taxon>
    </lineage>
</organism>
<feature type="region of interest" description="Disordered" evidence="6">
    <location>
        <begin position="271"/>
        <end position="305"/>
    </location>
</feature>
<dbReference type="AlphaFoldDB" id="A0AA39XLA7"/>
<feature type="domain" description="PID" evidence="8">
    <location>
        <begin position="325"/>
        <end position="380"/>
    </location>
</feature>
<accession>A0AA39XLA7</accession>
<dbReference type="InterPro" id="IPR050829">
    <property type="entry name" value="CorA_MIT"/>
</dbReference>
<dbReference type="Gene3D" id="1.20.58.340">
    <property type="entry name" value="Magnesium transport protein CorA, transmembrane region"/>
    <property type="match status" value="1"/>
</dbReference>
<dbReference type="PROSITE" id="PS50297">
    <property type="entry name" value="ANK_REP_REGION"/>
    <property type="match status" value="1"/>
</dbReference>
<dbReference type="PROSITE" id="PS01179">
    <property type="entry name" value="PID"/>
    <property type="match status" value="1"/>
</dbReference>
<dbReference type="EMBL" id="JAULSR010000001">
    <property type="protein sequence ID" value="KAK0636122.1"/>
    <property type="molecule type" value="Genomic_DNA"/>
</dbReference>
<evidence type="ECO:0000313" key="9">
    <source>
        <dbReference type="EMBL" id="KAK0636122.1"/>
    </source>
</evidence>
<keyword evidence="2 7" id="KW-0812">Transmembrane</keyword>
<evidence type="ECO:0000256" key="2">
    <source>
        <dbReference type="ARBA" id="ARBA00022692"/>
    </source>
</evidence>
<proteinExistence type="predicted"/>
<dbReference type="InterPro" id="IPR002523">
    <property type="entry name" value="MgTranspt_CorA/ZnTranspt_ZntB"/>
</dbReference>
<dbReference type="GO" id="GO:0046873">
    <property type="term" value="F:metal ion transmembrane transporter activity"/>
    <property type="evidence" value="ECO:0007669"/>
    <property type="project" value="InterPro"/>
</dbReference>
<evidence type="ECO:0000313" key="10">
    <source>
        <dbReference type="Proteomes" id="UP001174934"/>
    </source>
</evidence>
<feature type="region of interest" description="Disordered" evidence="6">
    <location>
        <begin position="76"/>
        <end position="105"/>
    </location>
</feature>
<keyword evidence="10" id="KW-1185">Reference proteome</keyword>
<feature type="transmembrane region" description="Helical" evidence="7">
    <location>
        <begin position="1115"/>
        <end position="1136"/>
    </location>
</feature>
<reference evidence="9" key="1">
    <citation type="submission" date="2023-06" db="EMBL/GenBank/DDBJ databases">
        <title>Genome-scale phylogeny and comparative genomics of the fungal order Sordariales.</title>
        <authorList>
            <consortium name="Lawrence Berkeley National Laboratory"/>
            <person name="Hensen N."/>
            <person name="Bonometti L."/>
            <person name="Westerberg I."/>
            <person name="Brannstrom I.O."/>
            <person name="Guillou S."/>
            <person name="Cros-Aarteil S."/>
            <person name="Calhoun S."/>
            <person name="Haridas S."/>
            <person name="Kuo A."/>
            <person name="Mondo S."/>
            <person name="Pangilinan J."/>
            <person name="Riley R."/>
            <person name="LaButti K."/>
            <person name="Andreopoulos B."/>
            <person name="Lipzen A."/>
            <person name="Chen C."/>
            <person name="Yanf M."/>
            <person name="Daum C."/>
            <person name="Ng V."/>
            <person name="Clum A."/>
            <person name="Steindorff A."/>
            <person name="Ohm R."/>
            <person name="Martin F."/>
            <person name="Silar P."/>
            <person name="Natvig D."/>
            <person name="Lalanne C."/>
            <person name="Gautier V."/>
            <person name="Ament-velasquez S.L."/>
            <person name="Kruys A."/>
            <person name="Hutchinson M.I."/>
            <person name="Powell A.J."/>
            <person name="Barry K."/>
            <person name="Miller A.N."/>
            <person name="Grigoriev I.V."/>
            <person name="Debuchy R."/>
            <person name="Gladieux P."/>
            <person name="Thoren M.H."/>
            <person name="Johannesson H."/>
        </authorList>
    </citation>
    <scope>NUCLEOTIDE SEQUENCE</scope>
    <source>
        <strain evidence="9">SMH3391-2</strain>
    </source>
</reference>
<comment type="subcellular location">
    <subcellularLocation>
        <location evidence="1">Membrane</location>
        <topology evidence="1">Multi-pass membrane protein</topology>
    </subcellularLocation>
</comment>
<feature type="transmembrane region" description="Helical" evidence="7">
    <location>
        <begin position="1081"/>
        <end position="1103"/>
    </location>
</feature>
<name>A0AA39XLA7_9PEZI</name>
<evidence type="ECO:0000256" key="7">
    <source>
        <dbReference type="SAM" id="Phobius"/>
    </source>
</evidence>
<feature type="region of interest" description="Disordered" evidence="6">
    <location>
        <begin position="1198"/>
        <end position="1218"/>
    </location>
</feature>
<dbReference type="SUPFAM" id="SSF144083">
    <property type="entry name" value="Magnesium transport protein CorA, transmembrane region"/>
    <property type="match status" value="1"/>
</dbReference>
<keyword evidence="3 7" id="KW-1133">Transmembrane helix</keyword>
<dbReference type="InterPro" id="IPR006020">
    <property type="entry name" value="PTB/PI_dom"/>
</dbReference>